<proteinExistence type="predicted"/>
<evidence type="ECO:0000313" key="2">
    <source>
        <dbReference type="EMBL" id="QOV06258.1"/>
    </source>
</evidence>
<dbReference type="EMBL" id="MT708549">
    <property type="protein sequence ID" value="QOV06258.1"/>
    <property type="molecule type" value="Genomic_DNA"/>
</dbReference>
<evidence type="ECO:0000313" key="3">
    <source>
        <dbReference type="Proteomes" id="UP000593952"/>
    </source>
</evidence>
<name>A0A7S6U1T1_9CAUD</name>
<evidence type="ECO:0000256" key="1">
    <source>
        <dbReference type="SAM" id="Phobius"/>
    </source>
</evidence>
<gene>
    <name evidence="2" type="ORF">CPT_Maja_038</name>
</gene>
<accession>A0A7S6U1T1</accession>
<keyword evidence="1" id="KW-1133">Transmembrane helix</keyword>
<dbReference type="Proteomes" id="UP000593952">
    <property type="component" value="Segment"/>
</dbReference>
<keyword evidence="1" id="KW-0472">Membrane</keyword>
<feature type="transmembrane region" description="Helical" evidence="1">
    <location>
        <begin position="20"/>
        <end position="46"/>
    </location>
</feature>
<keyword evidence="3" id="KW-1185">Reference proteome</keyword>
<protein>
    <submittedName>
        <fullName evidence="2">Putative membrane protein</fullName>
    </submittedName>
</protein>
<organism evidence="2 3">
    <name type="scientific">Burkholderia phage Maja</name>
    <dbReference type="NCBI Taxonomy" id="2767571"/>
    <lineage>
        <taxon>Viruses</taxon>
        <taxon>Duplodnaviria</taxon>
        <taxon>Heunggongvirae</taxon>
        <taxon>Uroviricota</taxon>
        <taxon>Caudoviricetes</taxon>
        <taxon>Lindbergviridae</taxon>
        <taxon>Gladiolivirus</taxon>
        <taxon>Gladiolivirus maja</taxon>
    </lineage>
</organism>
<keyword evidence="1" id="KW-0812">Transmembrane</keyword>
<sequence length="134" mass="16021">MISSAGFESFSEKEVERKRAFWFVLNRALLAATKFAVYGFAALYMASPKVVFYPHMEKYSRYAHCWYIEDGTEKARCWFEKKYQQKIVDRRIVLFQETKNIGYLRGIYHEKELFDRPDCTTLRNCTRKTVSGRR</sequence>
<reference evidence="2 3" key="1">
    <citation type="submission" date="2020-07" db="EMBL/GenBank/DDBJ databases">
        <title>Complete genome sequence of Burkholderia gladioli phage Maja.</title>
        <authorList>
            <person name="Yu Z."/>
            <person name="Yao G.W."/>
            <person name="Guadalupe Vizoso-Pinto M."/>
            <person name="Sun L."/>
            <person name="Le T."/>
            <person name="Gonzalez C."/>
            <person name="Young R."/>
            <person name="Liu M."/>
        </authorList>
    </citation>
    <scope>NUCLEOTIDE SEQUENCE [LARGE SCALE GENOMIC DNA]</scope>
</reference>